<comment type="caution">
    <text evidence="1">The sequence shown here is derived from an EMBL/GenBank/DDBJ whole genome shotgun (WGS) entry which is preliminary data.</text>
</comment>
<dbReference type="EMBL" id="CAJMXA010004264">
    <property type="protein sequence ID" value="CAE6538449.1"/>
    <property type="molecule type" value="Genomic_DNA"/>
</dbReference>
<dbReference type="PANTHER" id="PTHR21529">
    <property type="entry name" value="MAMMARY TURMOR VIRUS RECEPTOR HOMOLOG 1, 2 MTVR1, 2"/>
    <property type="match status" value="1"/>
</dbReference>
<proteinExistence type="predicted"/>
<dbReference type="InterPro" id="IPR027417">
    <property type="entry name" value="P-loop_NTPase"/>
</dbReference>
<reference evidence="1" key="1">
    <citation type="submission" date="2021-01" db="EMBL/GenBank/DDBJ databases">
        <authorList>
            <person name="Kaushik A."/>
        </authorList>
    </citation>
    <scope>NUCLEOTIDE SEQUENCE</scope>
    <source>
        <strain evidence="1">AG6-10EEA</strain>
    </source>
</reference>
<accession>A0A8H3HQL2</accession>
<dbReference type="Proteomes" id="UP000663853">
    <property type="component" value="Unassembled WGS sequence"/>
</dbReference>
<organism evidence="1 2">
    <name type="scientific">Rhizoctonia solani</name>
    <dbReference type="NCBI Taxonomy" id="456999"/>
    <lineage>
        <taxon>Eukaryota</taxon>
        <taxon>Fungi</taxon>
        <taxon>Dikarya</taxon>
        <taxon>Basidiomycota</taxon>
        <taxon>Agaricomycotina</taxon>
        <taxon>Agaricomycetes</taxon>
        <taxon>Cantharellales</taxon>
        <taxon>Ceratobasidiaceae</taxon>
        <taxon>Rhizoctonia</taxon>
    </lineage>
</organism>
<protein>
    <submittedName>
        <fullName evidence="1">Uncharacterized protein</fullName>
    </submittedName>
</protein>
<sequence>MVAILADMDAVLPIILKPDEKAIVRYQGTSVVIGRSGTGKTTALVYKMRANHQVAEASDSAESMRQLFVTRSPVLTRRVASYYKGLIESTEIANKSPEELQIIRELNQNYQPRDLLEFDNEADLRDDLPERYSELTGNHFPLFISYDKLGQLLEADALGTNDALALARIRSKRLVDFKILKHQYWPKFDYNLTRKLDPALVYSGIMGVIRGYGRDLPEDEYLNDLSTKKSPLLAHVRREVYTIFRAYKKRCITRGETDSADRVRTILEAREKGINIGSGVDYL</sequence>
<dbReference type="AlphaFoldDB" id="A0A8H3HQL2"/>
<dbReference type="SUPFAM" id="SSF52540">
    <property type="entry name" value="P-loop containing nucleoside triphosphate hydrolases"/>
    <property type="match status" value="1"/>
</dbReference>
<dbReference type="PANTHER" id="PTHR21529:SF4">
    <property type="entry name" value="TPR AND ANKYRIN REPEAT-CONTAINING PROTEIN 1"/>
    <property type="match status" value="1"/>
</dbReference>
<gene>
    <name evidence="1" type="ORF">RDB_LOCUS186602</name>
</gene>
<dbReference type="InterPro" id="IPR039904">
    <property type="entry name" value="TRANK1"/>
</dbReference>
<name>A0A8H3HQL2_9AGAM</name>
<evidence type="ECO:0000313" key="1">
    <source>
        <dbReference type="EMBL" id="CAE6538449.1"/>
    </source>
</evidence>
<evidence type="ECO:0000313" key="2">
    <source>
        <dbReference type="Proteomes" id="UP000663853"/>
    </source>
</evidence>